<name>A0A699U4E0_TANCI</name>
<feature type="non-terminal residue" evidence="1">
    <location>
        <position position="85"/>
    </location>
</feature>
<protein>
    <submittedName>
        <fullName evidence="1">Apple-like protein</fullName>
    </submittedName>
</protein>
<sequence>MINPNTSKLIISSGGTTLVNISDNQSGPDSNLIASLEDTGMKLGADLRTGQTWNLTSWFTDDSPDSGAFTLSWETNGESSQRLTI</sequence>
<accession>A0A699U4E0</accession>
<comment type="caution">
    <text evidence="1">The sequence shown here is derived from an EMBL/GenBank/DDBJ whole genome shotgun (WGS) entry which is preliminary data.</text>
</comment>
<dbReference type="AlphaFoldDB" id="A0A699U4E0"/>
<dbReference type="EMBL" id="BKCJ011298396">
    <property type="protein sequence ID" value="GFD17170.1"/>
    <property type="molecule type" value="Genomic_DNA"/>
</dbReference>
<reference evidence="1" key="1">
    <citation type="journal article" date="2019" name="Sci. Rep.">
        <title>Draft genome of Tanacetum cinerariifolium, the natural source of mosquito coil.</title>
        <authorList>
            <person name="Yamashiro T."/>
            <person name="Shiraishi A."/>
            <person name="Satake H."/>
            <person name="Nakayama K."/>
        </authorList>
    </citation>
    <scope>NUCLEOTIDE SEQUENCE</scope>
</reference>
<evidence type="ECO:0000313" key="1">
    <source>
        <dbReference type="EMBL" id="GFD17170.1"/>
    </source>
</evidence>
<gene>
    <name evidence="1" type="ORF">Tci_889139</name>
</gene>
<proteinExistence type="predicted"/>
<organism evidence="1">
    <name type="scientific">Tanacetum cinerariifolium</name>
    <name type="common">Dalmatian daisy</name>
    <name type="synonym">Chrysanthemum cinerariifolium</name>
    <dbReference type="NCBI Taxonomy" id="118510"/>
    <lineage>
        <taxon>Eukaryota</taxon>
        <taxon>Viridiplantae</taxon>
        <taxon>Streptophyta</taxon>
        <taxon>Embryophyta</taxon>
        <taxon>Tracheophyta</taxon>
        <taxon>Spermatophyta</taxon>
        <taxon>Magnoliopsida</taxon>
        <taxon>eudicotyledons</taxon>
        <taxon>Gunneridae</taxon>
        <taxon>Pentapetalae</taxon>
        <taxon>asterids</taxon>
        <taxon>campanulids</taxon>
        <taxon>Asterales</taxon>
        <taxon>Asteraceae</taxon>
        <taxon>Asteroideae</taxon>
        <taxon>Anthemideae</taxon>
        <taxon>Anthemidinae</taxon>
        <taxon>Tanacetum</taxon>
    </lineage>
</organism>